<accession>A0A7R9BEK2</accession>
<dbReference type="EMBL" id="CAJPEX010000172">
    <property type="protein sequence ID" value="CAG0913933.1"/>
    <property type="molecule type" value="Genomic_DNA"/>
</dbReference>
<protein>
    <recommendedName>
        <fullName evidence="11">Ras-related protein Rab-8A</fullName>
    </recommendedName>
</protein>
<comment type="similarity">
    <text evidence="1">Belongs to the small GTPase superfamily. Rab family.</text>
</comment>
<evidence type="ECO:0000313" key="9">
    <source>
        <dbReference type="EMBL" id="CAD7273781.1"/>
    </source>
</evidence>
<dbReference type="SMART" id="SM00176">
    <property type="entry name" value="RAN"/>
    <property type="match status" value="1"/>
</dbReference>
<keyword evidence="4" id="KW-0472">Membrane</keyword>
<dbReference type="PANTHER" id="PTHR47980">
    <property type="entry name" value="LD44762P"/>
    <property type="match status" value="1"/>
</dbReference>
<dbReference type="PRINTS" id="PR00449">
    <property type="entry name" value="RASTRNSFRMNG"/>
</dbReference>
<dbReference type="InterPro" id="IPR005225">
    <property type="entry name" value="Small_GTP-bd"/>
</dbReference>
<keyword evidence="3" id="KW-0342">GTP-binding</keyword>
<evidence type="ECO:0008006" key="11">
    <source>
        <dbReference type="Google" id="ProtNLM"/>
    </source>
</evidence>
<evidence type="ECO:0000256" key="7">
    <source>
        <dbReference type="ARBA" id="ARBA00037868"/>
    </source>
</evidence>
<dbReference type="PROSITE" id="PS51421">
    <property type="entry name" value="RAS"/>
    <property type="match status" value="1"/>
</dbReference>
<proteinExistence type="inferred from homology"/>
<evidence type="ECO:0000256" key="8">
    <source>
        <dbReference type="SAM" id="MobiDB-lite"/>
    </source>
</evidence>
<dbReference type="SMART" id="SM00174">
    <property type="entry name" value="RHO"/>
    <property type="match status" value="1"/>
</dbReference>
<dbReference type="InterPro" id="IPR001806">
    <property type="entry name" value="Small_GTPase"/>
</dbReference>
<evidence type="ECO:0000256" key="6">
    <source>
        <dbReference type="ARBA" id="ARBA00023289"/>
    </source>
</evidence>
<feature type="region of interest" description="Disordered" evidence="8">
    <location>
        <begin position="181"/>
        <end position="201"/>
    </location>
</feature>
<evidence type="ECO:0000256" key="1">
    <source>
        <dbReference type="ARBA" id="ARBA00006270"/>
    </source>
</evidence>
<evidence type="ECO:0000256" key="3">
    <source>
        <dbReference type="ARBA" id="ARBA00023134"/>
    </source>
</evidence>
<dbReference type="AlphaFoldDB" id="A0A7R9BEK2"/>
<keyword evidence="6" id="KW-0636">Prenylation</keyword>
<dbReference type="EMBL" id="OA882209">
    <property type="protein sequence ID" value="CAD7273781.1"/>
    <property type="molecule type" value="Genomic_DNA"/>
</dbReference>
<dbReference type="CDD" id="cd01867">
    <property type="entry name" value="Rab8_Rab10_Rab13_like"/>
    <property type="match status" value="1"/>
</dbReference>
<evidence type="ECO:0000313" key="10">
    <source>
        <dbReference type="Proteomes" id="UP000678499"/>
    </source>
</evidence>
<organism evidence="9">
    <name type="scientific">Notodromas monacha</name>
    <dbReference type="NCBI Taxonomy" id="399045"/>
    <lineage>
        <taxon>Eukaryota</taxon>
        <taxon>Metazoa</taxon>
        <taxon>Ecdysozoa</taxon>
        <taxon>Arthropoda</taxon>
        <taxon>Crustacea</taxon>
        <taxon>Oligostraca</taxon>
        <taxon>Ostracoda</taxon>
        <taxon>Podocopa</taxon>
        <taxon>Podocopida</taxon>
        <taxon>Cypridocopina</taxon>
        <taxon>Cypridoidea</taxon>
        <taxon>Cyprididae</taxon>
        <taxon>Notodromas</taxon>
    </lineage>
</organism>
<evidence type="ECO:0000256" key="2">
    <source>
        <dbReference type="ARBA" id="ARBA00022741"/>
    </source>
</evidence>
<keyword evidence="5" id="KW-0449">Lipoprotein</keyword>
<dbReference type="Pfam" id="PF00071">
    <property type="entry name" value="Ras"/>
    <property type="match status" value="1"/>
</dbReference>
<dbReference type="SMART" id="SM00177">
    <property type="entry name" value="ARF"/>
    <property type="match status" value="1"/>
</dbReference>
<dbReference type="FunFam" id="3.40.50.300:FF:000202">
    <property type="entry name" value="ras-related protein Rab-8A"/>
    <property type="match status" value="1"/>
</dbReference>
<reference evidence="9" key="1">
    <citation type="submission" date="2020-11" db="EMBL/GenBank/DDBJ databases">
        <authorList>
            <person name="Tran Van P."/>
        </authorList>
    </citation>
    <scope>NUCLEOTIDE SEQUENCE</scope>
</reference>
<evidence type="ECO:0000256" key="4">
    <source>
        <dbReference type="ARBA" id="ARBA00023136"/>
    </source>
</evidence>
<evidence type="ECO:0000256" key="5">
    <source>
        <dbReference type="ARBA" id="ARBA00023288"/>
    </source>
</evidence>
<dbReference type="OrthoDB" id="9989112at2759"/>
<dbReference type="Proteomes" id="UP000678499">
    <property type="component" value="Unassembled WGS sequence"/>
</dbReference>
<comment type="subcellular location">
    <subcellularLocation>
        <location evidence="7">Endomembrane system</location>
        <topology evidence="7">Lipid-anchor</topology>
    </subcellularLocation>
</comment>
<name>A0A7R9BEK2_9CRUS</name>
<dbReference type="SMART" id="SM00173">
    <property type="entry name" value="RAS"/>
    <property type="match status" value="1"/>
</dbReference>
<keyword evidence="10" id="KW-1185">Reference proteome</keyword>
<dbReference type="GO" id="GO:0005525">
    <property type="term" value="F:GTP binding"/>
    <property type="evidence" value="ECO:0007669"/>
    <property type="project" value="UniProtKB-KW"/>
</dbReference>
<dbReference type="PROSITE" id="PS51420">
    <property type="entry name" value="RHO"/>
    <property type="match status" value="1"/>
</dbReference>
<dbReference type="SUPFAM" id="SSF52540">
    <property type="entry name" value="P-loop containing nucleoside triphosphate hydrolases"/>
    <property type="match status" value="1"/>
</dbReference>
<dbReference type="GO" id="GO:0005737">
    <property type="term" value="C:cytoplasm"/>
    <property type="evidence" value="ECO:0007669"/>
    <property type="project" value="UniProtKB-ARBA"/>
</dbReference>
<dbReference type="Gene3D" id="3.40.50.300">
    <property type="entry name" value="P-loop containing nucleotide triphosphate hydrolases"/>
    <property type="match status" value="1"/>
</dbReference>
<dbReference type="SMART" id="SM00175">
    <property type="entry name" value="RAB"/>
    <property type="match status" value="1"/>
</dbReference>
<dbReference type="InterPro" id="IPR027417">
    <property type="entry name" value="P-loop_NTPase"/>
</dbReference>
<dbReference type="GO" id="GO:0003924">
    <property type="term" value="F:GTPase activity"/>
    <property type="evidence" value="ECO:0007669"/>
    <property type="project" value="InterPro"/>
</dbReference>
<dbReference type="NCBIfam" id="TIGR00231">
    <property type="entry name" value="small_GTP"/>
    <property type="match status" value="1"/>
</dbReference>
<dbReference type="InterPro" id="IPR050305">
    <property type="entry name" value="Small_GTPase_Rab"/>
</dbReference>
<keyword evidence="2" id="KW-0547">Nucleotide-binding</keyword>
<dbReference type="PROSITE" id="PS51419">
    <property type="entry name" value="RAB"/>
    <property type="match status" value="1"/>
</dbReference>
<dbReference type="GO" id="GO:0012505">
    <property type="term" value="C:endomembrane system"/>
    <property type="evidence" value="ECO:0007669"/>
    <property type="project" value="UniProtKB-SubCell"/>
</dbReference>
<gene>
    <name evidence="9" type="ORF">NMOB1V02_LOCUS1651</name>
</gene>
<sequence>MATKTYDHLFKLLLIGDSAVGKTCLLFRFSEDAFNNTFISTIGIDFKIRVVDLDGKRVKLQIWDTAGQERFRTITTAYYRGAMGILLVYDITSERSFENIKNWMRNIEDHASADVEKMIIGNKCDKNAERQVSKERGEALAIEYGVKFMETSAKDAINVEEAFYTLARDIMAKAEKKLESQHAAGKAGHQLRAQEPPKKSMSWLQRCTLL</sequence>